<dbReference type="EMBL" id="BGPR01102303">
    <property type="protein sequence ID" value="GBM62636.1"/>
    <property type="molecule type" value="Genomic_DNA"/>
</dbReference>
<evidence type="ECO:0000313" key="1">
    <source>
        <dbReference type="EMBL" id="GBM62636.1"/>
    </source>
</evidence>
<dbReference type="OrthoDB" id="9971063at2759"/>
<dbReference type="PANTHER" id="PTHR47326:SF1">
    <property type="entry name" value="HTH PSQ-TYPE DOMAIN-CONTAINING PROTEIN"/>
    <property type="match status" value="1"/>
</dbReference>
<keyword evidence="2" id="KW-1185">Reference proteome</keyword>
<comment type="caution">
    <text evidence="1">The sequence shown here is derived from an EMBL/GenBank/DDBJ whole genome shotgun (WGS) entry which is preliminary data.</text>
</comment>
<protein>
    <recommendedName>
        <fullName evidence="3">PiggyBac transposable element-derived protein domain-containing protein</fullName>
    </recommendedName>
</protein>
<evidence type="ECO:0000313" key="2">
    <source>
        <dbReference type="Proteomes" id="UP000499080"/>
    </source>
</evidence>
<organism evidence="1 2">
    <name type="scientific">Araneus ventricosus</name>
    <name type="common">Orbweaver spider</name>
    <name type="synonym">Epeira ventricosa</name>
    <dbReference type="NCBI Taxonomy" id="182803"/>
    <lineage>
        <taxon>Eukaryota</taxon>
        <taxon>Metazoa</taxon>
        <taxon>Ecdysozoa</taxon>
        <taxon>Arthropoda</taxon>
        <taxon>Chelicerata</taxon>
        <taxon>Arachnida</taxon>
        <taxon>Araneae</taxon>
        <taxon>Araneomorphae</taxon>
        <taxon>Entelegynae</taxon>
        <taxon>Araneoidea</taxon>
        <taxon>Araneidae</taxon>
        <taxon>Araneus</taxon>
    </lineage>
</organism>
<accession>A0A4Y2HBH1</accession>
<name>A0A4Y2HBH1_ARAVE</name>
<dbReference type="PANTHER" id="PTHR47326">
    <property type="entry name" value="TRANSPOSABLE ELEMENT TC3 TRANSPOSASE-LIKE PROTEIN"/>
    <property type="match status" value="1"/>
</dbReference>
<dbReference type="AlphaFoldDB" id="A0A4Y2HBH1"/>
<proteinExistence type="predicted"/>
<dbReference type="Proteomes" id="UP000499080">
    <property type="component" value="Unassembled WGS sequence"/>
</dbReference>
<evidence type="ECO:0008006" key="3">
    <source>
        <dbReference type="Google" id="ProtNLM"/>
    </source>
</evidence>
<reference evidence="1 2" key="1">
    <citation type="journal article" date="2019" name="Sci. Rep.">
        <title>Orb-weaving spider Araneus ventricosus genome elucidates the spidroin gene catalogue.</title>
        <authorList>
            <person name="Kono N."/>
            <person name="Nakamura H."/>
            <person name="Ohtoshi R."/>
            <person name="Moran D.A.P."/>
            <person name="Shinohara A."/>
            <person name="Yoshida Y."/>
            <person name="Fujiwara M."/>
            <person name="Mori M."/>
            <person name="Tomita M."/>
            <person name="Arakawa K."/>
        </authorList>
    </citation>
    <scope>NUCLEOTIDE SEQUENCE [LARGE SCALE GENOMIC DNA]</scope>
</reference>
<gene>
    <name evidence="1" type="ORF">AVEN_56416_1</name>
</gene>
<sequence>MYPFHIQKVQLLTKDDYLHREQFMPRMLDITRLSNPLFPATVLFTDDTSFTREGIVNTHNAHMWTMDNPYAVYYGNLNRGLLSTCGQESSVIISWATLAARRPERINIPCFSATHLPRISGKCASCRQQGM</sequence>